<organism evidence="2 3">
    <name type="scientific">Chaetoceros tenuissimus</name>
    <dbReference type="NCBI Taxonomy" id="426638"/>
    <lineage>
        <taxon>Eukaryota</taxon>
        <taxon>Sar</taxon>
        <taxon>Stramenopiles</taxon>
        <taxon>Ochrophyta</taxon>
        <taxon>Bacillariophyta</taxon>
        <taxon>Coscinodiscophyceae</taxon>
        <taxon>Chaetocerotophycidae</taxon>
        <taxon>Chaetocerotales</taxon>
        <taxon>Chaetocerotaceae</taxon>
        <taxon>Chaetoceros</taxon>
    </lineage>
</organism>
<feature type="compositionally biased region" description="Acidic residues" evidence="1">
    <location>
        <begin position="31"/>
        <end position="42"/>
    </location>
</feature>
<accession>A0AAD3CRQ1</accession>
<protein>
    <submittedName>
        <fullName evidence="2">Uncharacterized protein</fullName>
    </submittedName>
</protein>
<feature type="compositionally biased region" description="Low complexity" evidence="1">
    <location>
        <begin position="56"/>
        <end position="71"/>
    </location>
</feature>
<comment type="caution">
    <text evidence="2">The sequence shown here is derived from an EMBL/GenBank/DDBJ whole genome shotgun (WGS) entry which is preliminary data.</text>
</comment>
<proteinExistence type="predicted"/>
<dbReference type="Proteomes" id="UP001054902">
    <property type="component" value="Unassembled WGS sequence"/>
</dbReference>
<evidence type="ECO:0000256" key="1">
    <source>
        <dbReference type="SAM" id="MobiDB-lite"/>
    </source>
</evidence>
<name>A0AAD3CRQ1_9STRA</name>
<evidence type="ECO:0000313" key="2">
    <source>
        <dbReference type="EMBL" id="GFH50668.1"/>
    </source>
</evidence>
<feature type="region of interest" description="Disordered" evidence="1">
    <location>
        <begin position="265"/>
        <end position="308"/>
    </location>
</feature>
<gene>
    <name evidence="2" type="ORF">CTEN210_07144</name>
</gene>
<evidence type="ECO:0000313" key="3">
    <source>
        <dbReference type="Proteomes" id="UP001054902"/>
    </source>
</evidence>
<reference evidence="2 3" key="1">
    <citation type="journal article" date="2021" name="Sci. Rep.">
        <title>The genome of the diatom Chaetoceros tenuissimus carries an ancient integrated fragment of an extant virus.</title>
        <authorList>
            <person name="Hongo Y."/>
            <person name="Kimura K."/>
            <person name="Takaki Y."/>
            <person name="Yoshida Y."/>
            <person name="Baba S."/>
            <person name="Kobayashi G."/>
            <person name="Nagasaki K."/>
            <person name="Hano T."/>
            <person name="Tomaru Y."/>
        </authorList>
    </citation>
    <scope>NUCLEOTIDE SEQUENCE [LARGE SCALE GENOMIC DNA]</scope>
    <source>
        <strain evidence="2 3">NIES-3715</strain>
    </source>
</reference>
<feature type="compositionally biased region" description="Acidic residues" evidence="1">
    <location>
        <begin position="1"/>
        <end position="10"/>
    </location>
</feature>
<keyword evidence="3" id="KW-1185">Reference proteome</keyword>
<feature type="region of interest" description="Disordered" evidence="1">
    <location>
        <begin position="1"/>
        <end position="90"/>
    </location>
</feature>
<sequence length="308" mass="34439">MSEEKAEETTNDSPTSPSRSDSDFVPGGNTSDDEESSDDGDYQDNSGATFGAGGNPRPSDPSTSSTSPLRSAFADMDIDPPEDEDDDSVAEENYDVPRIDKDACDLQNFYGFVNPPSMHQLGEEYCFAKINIPLHYGSAHVKALFGPRSDSLELQFTPPPLTYQPFWTWGTANVSELEFLINHMEAHFNKKRKKKDERLTKSLHLTFPWEAERFFSPDLFPQLKYGFGMPVIKTGKGTRDFTRILWFVVKRARNLFNAASVSSPTVNEVKSPVKKKRNEDEDRGNSSSPPKKPKSNVGTDGEDTTMRD</sequence>
<dbReference type="AlphaFoldDB" id="A0AAD3CRQ1"/>
<dbReference type="EMBL" id="BLLK01000040">
    <property type="protein sequence ID" value="GFH50668.1"/>
    <property type="molecule type" value="Genomic_DNA"/>
</dbReference>
<feature type="compositionally biased region" description="Acidic residues" evidence="1">
    <location>
        <begin position="76"/>
        <end position="90"/>
    </location>
</feature>